<sequence length="42" mass="4849">MLWTDPRDEPPKEMRATLAMLGRLSWLLPIVVVTMLLLVSVR</sequence>
<feature type="transmembrane region" description="Helical" evidence="1">
    <location>
        <begin position="20"/>
        <end position="41"/>
    </location>
</feature>
<dbReference type="NCBIfam" id="NF047320">
    <property type="entry name" value="morpho_MmpB"/>
    <property type="match status" value="1"/>
</dbReference>
<keyword evidence="1" id="KW-1133">Transmembrane helix</keyword>
<name>A0ABQ2MIJ1_9ACTN</name>
<evidence type="ECO:0000313" key="2">
    <source>
        <dbReference type="EMBL" id="GGO52191.1"/>
    </source>
</evidence>
<organism evidence="2 3">
    <name type="scientific">Streptomyces daqingensis</name>
    <dbReference type="NCBI Taxonomy" id="1472640"/>
    <lineage>
        <taxon>Bacteria</taxon>
        <taxon>Bacillati</taxon>
        <taxon>Actinomycetota</taxon>
        <taxon>Actinomycetes</taxon>
        <taxon>Kitasatosporales</taxon>
        <taxon>Streptomycetaceae</taxon>
        <taxon>Streptomyces</taxon>
    </lineage>
</organism>
<protein>
    <submittedName>
        <fullName evidence="2">Uncharacterized protein</fullName>
    </submittedName>
</protein>
<dbReference type="Proteomes" id="UP000631535">
    <property type="component" value="Unassembled WGS sequence"/>
</dbReference>
<accession>A0ABQ2MIJ1</accession>
<dbReference type="EMBL" id="BMMP01000011">
    <property type="protein sequence ID" value="GGO52191.1"/>
    <property type="molecule type" value="Genomic_DNA"/>
</dbReference>
<evidence type="ECO:0000313" key="3">
    <source>
        <dbReference type="Proteomes" id="UP000631535"/>
    </source>
</evidence>
<keyword evidence="3" id="KW-1185">Reference proteome</keyword>
<dbReference type="InterPro" id="IPR058070">
    <property type="entry name" value="MmpB-like"/>
</dbReference>
<evidence type="ECO:0000256" key="1">
    <source>
        <dbReference type="SAM" id="Phobius"/>
    </source>
</evidence>
<proteinExistence type="predicted"/>
<gene>
    <name evidence="2" type="ORF">GCM10012287_35950</name>
</gene>
<keyword evidence="1" id="KW-0812">Transmembrane</keyword>
<comment type="caution">
    <text evidence="2">The sequence shown here is derived from an EMBL/GenBank/DDBJ whole genome shotgun (WGS) entry which is preliminary data.</text>
</comment>
<dbReference type="Pfam" id="PF26627">
    <property type="entry name" value="MmpB"/>
    <property type="match status" value="1"/>
</dbReference>
<reference evidence="3" key="1">
    <citation type="journal article" date="2019" name="Int. J. Syst. Evol. Microbiol.">
        <title>The Global Catalogue of Microorganisms (GCM) 10K type strain sequencing project: providing services to taxonomists for standard genome sequencing and annotation.</title>
        <authorList>
            <consortium name="The Broad Institute Genomics Platform"/>
            <consortium name="The Broad Institute Genome Sequencing Center for Infectious Disease"/>
            <person name="Wu L."/>
            <person name="Ma J."/>
        </authorList>
    </citation>
    <scope>NUCLEOTIDE SEQUENCE [LARGE SCALE GENOMIC DNA]</scope>
    <source>
        <strain evidence="3">CGMCC 4.7178</strain>
    </source>
</reference>
<keyword evidence="1" id="KW-0472">Membrane</keyword>
<dbReference type="RefSeq" id="WP_268241334.1">
    <property type="nucleotide sequence ID" value="NZ_BMMP01000011.1"/>
</dbReference>